<dbReference type="Pfam" id="PF10277">
    <property type="entry name" value="Frag1"/>
    <property type="match status" value="1"/>
</dbReference>
<keyword evidence="3 6" id="KW-0812">Transmembrane</keyword>
<dbReference type="EMBL" id="OC859568">
    <property type="protein sequence ID" value="CAD7627729.1"/>
    <property type="molecule type" value="Genomic_DNA"/>
</dbReference>
<evidence type="ECO:0000256" key="5">
    <source>
        <dbReference type="ARBA" id="ARBA00023136"/>
    </source>
</evidence>
<accession>A0A7R9KR37</accession>
<evidence type="ECO:0000313" key="8">
    <source>
        <dbReference type="EMBL" id="CAD7627729.1"/>
    </source>
</evidence>
<dbReference type="PANTHER" id="PTHR21324:SF2">
    <property type="entry name" value="EG:22E5.9 PROTEIN"/>
    <property type="match status" value="1"/>
</dbReference>
<gene>
    <name evidence="8" type="ORF">OSB1V03_LOCUS8154</name>
</gene>
<reference evidence="8" key="1">
    <citation type="submission" date="2020-11" db="EMBL/GenBank/DDBJ databases">
        <authorList>
            <person name="Tran Van P."/>
        </authorList>
    </citation>
    <scope>NUCLEOTIDE SEQUENCE</scope>
</reference>
<dbReference type="OrthoDB" id="6515867at2759"/>
<dbReference type="EMBL" id="CAJPIZ010004993">
    <property type="protein sequence ID" value="CAG2108159.1"/>
    <property type="molecule type" value="Genomic_DNA"/>
</dbReference>
<evidence type="ECO:0000313" key="9">
    <source>
        <dbReference type="Proteomes" id="UP000759131"/>
    </source>
</evidence>
<evidence type="ECO:0000256" key="3">
    <source>
        <dbReference type="ARBA" id="ARBA00022692"/>
    </source>
</evidence>
<proteinExistence type="inferred from homology"/>
<dbReference type="InterPro" id="IPR050911">
    <property type="entry name" value="DRAM/TMEM150_Autophagy_Mod"/>
</dbReference>
<dbReference type="PANTHER" id="PTHR21324">
    <property type="entry name" value="FASTING-INDUCIBLE INTEGRAL MEMBRANE PROTEIN TM6P1-RELATED"/>
    <property type="match status" value="1"/>
</dbReference>
<feature type="transmembrane region" description="Helical" evidence="6">
    <location>
        <begin position="79"/>
        <end position="101"/>
    </location>
</feature>
<organism evidence="8">
    <name type="scientific">Medioppia subpectinata</name>
    <dbReference type="NCBI Taxonomy" id="1979941"/>
    <lineage>
        <taxon>Eukaryota</taxon>
        <taxon>Metazoa</taxon>
        <taxon>Ecdysozoa</taxon>
        <taxon>Arthropoda</taxon>
        <taxon>Chelicerata</taxon>
        <taxon>Arachnida</taxon>
        <taxon>Acari</taxon>
        <taxon>Acariformes</taxon>
        <taxon>Sarcoptiformes</taxon>
        <taxon>Oribatida</taxon>
        <taxon>Brachypylina</taxon>
        <taxon>Oppioidea</taxon>
        <taxon>Oppiidae</taxon>
        <taxon>Medioppia</taxon>
    </lineage>
</organism>
<evidence type="ECO:0000256" key="1">
    <source>
        <dbReference type="ARBA" id="ARBA00004127"/>
    </source>
</evidence>
<comment type="subcellular location">
    <subcellularLocation>
        <location evidence="1">Endomembrane system</location>
        <topology evidence="1">Multi-pass membrane protein</topology>
    </subcellularLocation>
</comment>
<evidence type="ECO:0000256" key="4">
    <source>
        <dbReference type="ARBA" id="ARBA00022989"/>
    </source>
</evidence>
<keyword evidence="9" id="KW-1185">Reference proteome</keyword>
<dbReference type="AlphaFoldDB" id="A0A7R9KR37"/>
<evidence type="ECO:0000256" key="6">
    <source>
        <dbReference type="SAM" id="Phobius"/>
    </source>
</evidence>
<name>A0A7R9KR37_9ACAR</name>
<feature type="transmembrane region" description="Helical" evidence="6">
    <location>
        <begin position="157"/>
        <end position="179"/>
    </location>
</feature>
<feature type="non-terminal residue" evidence="8">
    <location>
        <position position="253"/>
    </location>
</feature>
<dbReference type="GO" id="GO:0012505">
    <property type="term" value="C:endomembrane system"/>
    <property type="evidence" value="ECO:0007669"/>
    <property type="project" value="UniProtKB-SubCell"/>
</dbReference>
<evidence type="ECO:0000259" key="7">
    <source>
        <dbReference type="Pfam" id="PF10277"/>
    </source>
</evidence>
<comment type="similarity">
    <text evidence="2">Belongs to the DRAM/TMEM150 family.</text>
</comment>
<dbReference type="Proteomes" id="UP000759131">
    <property type="component" value="Unassembled WGS sequence"/>
</dbReference>
<sequence length="253" mass="27991">PLRMGFGTTADQSCMAYEGMSGGGLSLNEWQSRSLRNSPAIQLLHQYNCGWGLSVNHGHSVPIMQLVSDLGAISPEANIFTLFLTIEGVLMYITCAVRYAMVKSHIDNDNNNNNSDKNVKYNPGRLKLYNKLSLISGLAMGCGFIGCASFRTSEGLAVVALHLISSTLFYGPIIGDMALQSAIAFAQSRPGVGRFRRNLAIVQFILSNAYIIFLFWSWWSLTDKQVIYDFNTRVNWSSDQPVKSVKPKAMEMV</sequence>
<feature type="transmembrane region" description="Helical" evidence="6">
    <location>
        <begin position="199"/>
        <end position="219"/>
    </location>
</feature>
<dbReference type="InterPro" id="IPR019402">
    <property type="entry name" value="CWH43_N"/>
</dbReference>
<feature type="transmembrane region" description="Helical" evidence="6">
    <location>
        <begin position="132"/>
        <end position="151"/>
    </location>
</feature>
<feature type="domain" description="CWH43-like N-terminal" evidence="7">
    <location>
        <begin position="64"/>
        <end position="221"/>
    </location>
</feature>
<keyword evidence="4 6" id="KW-1133">Transmembrane helix</keyword>
<protein>
    <recommendedName>
        <fullName evidence="7">CWH43-like N-terminal domain-containing protein</fullName>
    </recommendedName>
</protein>
<keyword evidence="5 6" id="KW-0472">Membrane</keyword>
<evidence type="ECO:0000256" key="2">
    <source>
        <dbReference type="ARBA" id="ARBA00006565"/>
    </source>
</evidence>